<dbReference type="EMBL" id="JAADJZ010000014">
    <property type="protein sequence ID" value="KAF2870270.1"/>
    <property type="molecule type" value="Genomic_DNA"/>
</dbReference>
<proteinExistence type="predicted"/>
<evidence type="ECO:0008006" key="5">
    <source>
        <dbReference type="Google" id="ProtNLM"/>
    </source>
</evidence>
<evidence type="ECO:0000313" key="4">
    <source>
        <dbReference type="Proteomes" id="UP000481861"/>
    </source>
</evidence>
<organism evidence="3 4">
    <name type="scientific">Massariosphaeria phaeospora</name>
    <dbReference type="NCBI Taxonomy" id="100035"/>
    <lineage>
        <taxon>Eukaryota</taxon>
        <taxon>Fungi</taxon>
        <taxon>Dikarya</taxon>
        <taxon>Ascomycota</taxon>
        <taxon>Pezizomycotina</taxon>
        <taxon>Dothideomycetes</taxon>
        <taxon>Pleosporomycetidae</taxon>
        <taxon>Pleosporales</taxon>
        <taxon>Pleosporales incertae sedis</taxon>
        <taxon>Massariosphaeria</taxon>
    </lineage>
</organism>
<sequence length="246" mass="26072">MSTKSNKYFKTHNTELEALCVARGLSTSGTKIERIARLVKQDHAEQAEDKAVANRVVAASSSKASYAIDDFDLGDGNTLGAEDVFTVSTSTAKAATHQDKDAKKKPRTPGAGGLRGVAVKRGKAGPTVGSTVEAKPVLKRKTTVEEHAAQKNYELEKVAKDINDDGSRGSHVDLPHKHDEAMGSGMLGAKREWKGVVKVAGVVGVGAAMAVTWVWWRGGGDLTGLGEEIVERRSAALDVAREKIGV</sequence>
<keyword evidence="4" id="KW-1185">Reference proteome</keyword>
<feature type="transmembrane region" description="Helical" evidence="2">
    <location>
        <begin position="196"/>
        <end position="216"/>
    </location>
</feature>
<evidence type="ECO:0000256" key="2">
    <source>
        <dbReference type="SAM" id="Phobius"/>
    </source>
</evidence>
<feature type="region of interest" description="Disordered" evidence="1">
    <location>
        <begin position="92"/>
        <end position="129"/>
    </location>
</feature>
<keyword evidence="2" id="KW-0472">Membrane</keyword>
<keyword evidence="2" id="KW-0812">Transmembrane</keyword>
<protein>
    <recommendedName>
        <fullName evidence="5">SAP domain-containing protein</fullName>
    </recommendedName>
</protein>
<evidence type="ECO:0000313" key="3">
    <source>
        <dbReference type="EMBL" id="KAF2870270.1"/>
    </source>
</evidence>
<gene>
    <name evidence="3" type="ORF">BDV95DRAFT_76992</name>
</gene>
<name>A0A7C8IBZ4_9PLEO</name>
<dbReference type="Proteomes" id="UP000481861">
    <property type="component" value="Unassembled WGS sequence"/>
</dbReference>
<accession>A0A7C8IBZ4</accession>
<reference evidence="3 4" key="1">
    <citation type="submission" date="2020-01" db="EMBL/GenBank/DDBJ databases">
        <authorList>
            <consortium name="DOE Joint Genome Institute"/>
            <person name="Haridas S."/>
            <person name="Albert R."/>
            <person name="Binder M."/>
            <person name="Bloem J."/>
            <person name="Labutti K."/>
            <person name="Salamov A."/>
            <person name="Andreopoulos B."/>
            <person name="Baker S.E."/>
            <person name="Barry K."/>
            <person name="Bills G."/>
            <person name="Bluhm B.H."/>
            <person name="Cannon C."/>
            <person name="Castanera R."/>
            <person name="Culley D.E."/>
            <person name="Daum C."/>
            <person name="Ezra D."/>
            <person name="Gonzalez J.B."/>
            <person name="Henrissat B."/>
            <person name="Kuo A."/>
            <person name="Liang C."/>
            <person name="Lipzen A."/>
            <person name="Lutzoni F."/>
            <person name="Magnuson J."/>
            <person name="Mondo S."/>
            <person name="Nolan M."/>
            <person name="Ohm R."/>
            <person name="Pangilinan J."/>
            <person name="Park H.-J.H."/>
            <person name="Ramirez L."/>
            <person name="Alfaro M."/>
            <person name="Sun H."/>
            <person name="Tritt A."/>
            <person name="Yoshinaga Y."/>
            <person name="Zwiers L.-H.L."/>
            <person name="Turgeon B.G."/>
            <person name="Goodwin S.B."/>
            <person name="Spatafora J.W."/>
            <person name="Crous P.W."/>
            <person name="Grigoriev I.V."/>
        </authorList>
    </citation>
    <scope>NUCLEOTIDE SEQUENCE [LARGE SCALE GENOMIC DNA]</scope>
    <source>
        <strain evidence="3 4">CBS 611.86</strain>
    </source>
</reference>
<dbReference type="AlphaFoldDB" id="A0A7C8IBZ4"/>
<evidence type="ECO:0000256" key="1">
    <source>
        <dbReference type="SAM" id="MobiDB-lite"/>
    </source>
</evidence>
<dbReference type="Gene3D" id="1.10.720.30">
    <property type="entry name" value="SAP domain"/>
    <property type="match status" value="1"/>
</dbReference>
<keyword evidence="2" id="KW-1133">Transmembrane helix</keyword>
<dbReference type="InterPro" id="IPR036361">
    <property type="entry name" value="SAP_dom_sf"/>
</dbReference>
<comment type="caution">
    <text evidence="3">The sequence shown here is derived from an EMBL/GenBank/DDBJ whole genome shotgun (WGS) entry which is preliminary data.</text>
</comment>